<evidence type="ECO:0000313" key="2">
    <source>
        <dbReference type="EMBL" id="OQR96284.1"/>
    </source>
</evidence>
<keyword evidence="1" id="KW-0472">Membrane</keyword>
<keyword evidence="3" id="KW-1185">Reference proteome</keyword>
<evidence type="ECO:0000313" key="3">
    <source>
        <dbReference type="Proteomes" id="UP000243217"/>
    </source>
</evidence>
<feature type="transmembrane region" description="Helical" evidence="1">
    <location>
        <begin position="176"/>
        <end position="201"/>
    </location>
</feature>
<gene>
    <name evidence="2" type="ORF">THRCLA_22015</name>
</gene>
<comment type="caution">
    <text evidence="2">The sequence shown here is derived from an EMBL/GenBank/DDBJ whole genome shotgun (WGS) entry which is preliminary data.</text>
</comment>
<dbReference type="AlphaFoldDB" id="A0A1V9ZE51"/>
<sequence>MGWESIVIGVIVALCTLACLYKAFTINVAKVEGLEILYSSKPKFIFLFVFRILVVILYIATLVGRFNYQPAKAAVMYTVWNFILQLIYLIWALKLQCSDFTSLNIPMEFTKERKWLTVLFAVCFSTSFLVAVVYWSVIFKGSTWWVGYVEHGANNIVLIIDFILNESLVAFHHAPFVGLWPCFYTIVIWIFRATWLTYWPYTFMDQSKPISPLMYIAVIVAHAICFGFVILLSKAKIKWFSTHCLVAQTLPTVQERLV</sequence>
<reference evidence="2 3" key="1">
    <citation type="journal article" date="2014" name="Genome Biol. Evol.">
        <title>The secreted proteins of Achlya hypogyna and Thraustotheca clavata identify the ancestral oomycete secretome and reveal gene acquisitions by horizontal gene transfer.</title>
        <authorList>
            <person name="Misner I."/>
            <person name="Blouin N."/>
            <person name="Leonard G."/>
            <person name="Richards T.A."/>
            <person name="Lane C.E."/>
        </authorList>
    </citation>
    <scope>NUCLEOTIDE SEQUENCE [LARGE SCALE GENOMIC DNA]</scope>
    <source>
        <strain evidence="2 3">ATCC 34112</strain>
    </source>
</reference>
<feature type="transmembrane region" description="Helical" evidence="1">
    <location>
        <begin position="213"/>
        <end position="232"/>
    </location>
</feature>
<organism evidence="2 3">
    <name type="scientific">Thraustotheca clavata</name>
    <dbReference type="NCBI Taxonomy" id="74557"/>
    <lineage>
        <taxon>Eukaryota</taxon>
        <taxon>Sar</taxon>
        <taxon>Stramenopiles</taxon>
        <taxon>Oomycota</taxon>
        <taxon>Saprolegniomycetes</taxon>
        <taxon>Saprolegniales</taxon>
        <taxon>Achlyaceae</taxon>
        <taxon>Thraustotheca</taxon>
    </lineage>
</organism>
<name>A0A1V9ZE51_9STRA</name>
<protein>
    <submittedName>
        <fullName evidence="2">Uncharacterized protein</fullName>
    </submittedName>
</protein>
<feature type="transmembrane region" description="Helical" evidence="1">
    <location>
        <begin position="6"/>
        <end position="24"/>
    </location>
</feature>
<dbReference type="GO" id="GO:0016020">
    <property type="term" value="C:membrane"/>
    <property type="evidence" value="ECO:0007669"/>
    <property type="project" value="TreeGrafter"/>
</dbReference>
<keyword evidence="1" id="KW-1133">Transmembrane helix</keyword>
<dbReference type="Proteomes" id="UP000243217">
    <property type="component" value="Unassembled WGS sequence"/>
</dbReference>
<feature type="transmembrane region" description="Helical" evidence="1">
    <location>
        <begin position="115"/>
        <end position="138"/>
    </location>
</feature>
<feature type="transmembrane region" description="Helical" evidence="1">
    <location>
        <begin position="44"/>
        <end position="68"/>
    </location>
</feature>
<dbReference type="PANTHER" id="PTHR12242">
    <property type="entry name" value="OS02G0130600 PROTEIN-RELATED"/>
    <property type="match status" value="1"/>
</dbReference>
<dbReference type="PANTHER" id="PTHR12242:SF22">
    <property type="entry name" value="OS02G0130600 PROTEIN"/>
    <property type="match status" value="1"/>
</dbReference>
<proteinExistence type="predicted"/>
<accession>A0A1V9ZE51</accession>
<feature type="transmembrane region" description="Helical" evidence="1">
    <location>
        <begin position="74"/>
        <end position="94"/>
    </location>
</feature>
<dbReference type="EMBL" id="JNBS01001979">
    <property type="protein sequence ID" value="OQR96284.1"/>
    <property type="molecule type" value="Genomic_DNA"/>
</dbReference>
<keyword evidence="1" id="KW-0812">Transmembrane</keyword>
<dbReference type="OrthoDB" id="419711at2759"/>
<evidence type="ECO:0000256" key="1">
    <source>
        <dbReference type="SAM" id="Phobius"/>
    </source>
</evidence>